<dbReference type="GO" id="GO:0016020">
    <property type="term" value="C:membrane"/>
    <property type="evidence" value="ECO:0007669"/>
    <property type="project" value="UniProtKB-SubCell"/>
</dbReference>
<dbReference type="GO" id="GO:0005737">
    <property type="term" value="C:cytoplasm"/>
    <property type="evidence" value="ECO:0007669"/>
    <property type="project" value="UniProtKB-ARBA"/>
</dbReference>
<feature type="transmembrane region" description="Helical" evidence="7">
    <location>
        <begin position="188"/>
        <end position="207"/>
    </location>
</feature>
<evidence type="ECO:0000256" key="2">
    <source>
        <dbReference type="ARBA" id="ARBA00008707"/>
    </source>
</evidence>
<name>A0AAV8E8V2_9POAL</name>
<dbReference type="Proteomes" id="UP001140206">
    <property type="component" value="Chromosome 3"/>
</dbReference>
<reference evidence="8" key="1">
    <citation type="submission" date="2022-08" db="EMBL/GenBank/DDBJ databases">
        <authorList>
            <person name="Marques A."/>
        </authorList>
    </citation>
    <scope>NUCLEOTIDE SEQUENCE</scope>
    <source>
        <strain evidence="8">RhyPub2mFocal</strain>
        <tissue evidence="8">Leaves</tissue>
    </source>
</reference>
<dbReference type="PANTHER" id="PTHR31621">
    <property type="entry name" value="PROTEIN DMP3"/>
    <property type="match status" value="1"/>
</dbReference>
<feature type="region of interest" description="Disordered" evidence="6">
    <location>
        <begin position="1"/>
        <end position="47"/>
    </location>
</feature>
<evidence type="ECO:0000256" key="1">
    <source>
        <dbReference type="ARBA" id="ARBA00004141"/>
    </source>
</evidence>
<keyword evidence="3 7" id="KW-0812">Transmembrane</keyword>
<keyword evidence="9" id="KW-1185">Reference proteome</keyword>
<dbReference type="AlphaFoldDB" id="A0AAV8E8V2"/>
<evidence type="ECO:0000256" key="5">
    <source>
        <dbReference type="ARBA" id="ARBA00023136"/>
    </source>
</evidence>
<accession>A0AAV8E8V2</accession>
<feature type="compositionally biased region" description="Low complexity" evidence="6">
    <location>
        <begin position="35"/>
        <end position="44"/>
    </location>
</feature>
<proteinExistence type="inferred from homology"/>
<dbReference type="InterPro" id="IPR007770">
    <property type="entry name" value="DMP"/>
</dbReference>
<feature type="transmembrane region" description="Helical" evidence="7">
    <location>
        <begin position="150"/>
        <end position="168"/>
    </location>
</feature>
<keyword evidence="4 7" id="KW-1133">Transmembrane helix</keyword>
<evidence type="ECO:0000256" key="4">
    <source>
        <dbReference type="ARBA" id="ARBA00022989"/>
    </source>
</evidence>
<dbReference type="EMBL" id="JAMFTS010000003">
    <property type="protein sequence ID" value="KAJ4775779.1"/>
    <property type="molecule type" value="Genomic_DNA"/>
</dbReference>
<dbReference type="PANTHER" id="PTHR31621:SF1">
    <property type="entry name" value="PROTEIN DMP5"/>
    <property type="match status" value="1"/>
</dbReference>
<evidence type="ECO:0000313" key="8">
    <source>
        <dbReference type="EMBL" id="KAJ4775779.1"/>
    </source>
</evidence>
<protein>
    <submittedName>
        <fullName evidence="8">Uncharacterized protein</fullName>
    </submittedName>
</protein>
<comment type="caution">
    <text evidence="8">The sequence shown here is derived from an EMBL/GenBank/DDBJ whole genome shotgun (WGS) entry which is preliminary data.</text>
</comment>
<comment type="similarity">
    <text evidence="2">Belongs to the plant DMP1 protein family.</text>
</comment>
<evidence type="ECO:0000256" key="7">
    <source>
        <dbReference type="SAM" id="Phobius"/>
    </source>
</evidence>
<evidence type="ECO:0000313" key="9">
    <source>
        <dbReference type="Proteomes" id="UP001140206"/>
    </source>
</evidence>
<evidence type="ECO:0000256" key="6">
    <source>
        <dbReference type="SAM" id="MobiDB-lite"/>
    </source>
</evidence>
<dbReference type="GO" id="GO:0010256">
    <property type="term" value="P:endomembrane system organization"/>
    <property type="evidence" value="ECO:0007669"/>
    <property type="project" value="TreeGrafter"/>
</dbReference>
<evidence type="ECO:0000256" key="3">
    <source>
        <dbReference type="ARBA" id="ARBA00022692"/>
    </source>
</evidence>
<sequence length="222" mass="24436">MASSSSSSLIQRPQANPTSPKTKPEETTPTPTPKPKSTNQSTPSQTFSQQLLTSTAHLANLLPTGTLLAFQLLTPVFTHNGTCDRVTAQLTRGLLALLAFSCFLASFTDSWRSPQDGQVYYGFVTTRGMWLFEYPDDYPPAELSKYRVKFIDLIHAVLSVLVFFAVALRDKNVISCFYPNPGQETQEVLDIVPLSVGVLCSLLFVVFPTKRHGIGYPVTNSN</sequence>
<comment type="subcellular location">
    <subcellularLocation>
        <location evidence="1">Membrane</location>
        <topology evidence="1">Multi-pass membrane protein</topology>
    </subcellularLocation>
</comment>
<organism evidence="8 9">
    <name type="scientific">Rhynchospora pubera</name>
    <dbReference type="NCBI Taxonomy" id="906938"/>
    <lineage>
        <taxon>Eukaryota</taxon>
        <taxon>Viridiplantae</taxon>
        <taxon>Streptophyta</taxon>
        <taxon>Embryophyta</taxon>
        <taxon>Tracheophyta</taxon>
        <taxon>Spermatophyta</taxon>
        <taxon>Magnoliopsida</taxon>
        <taxon>Liliopsida</taxon>
        <taxon>Poales</taxon>
        <taxon>Cyperaceae</taxon>
        <taxon>Cyperoideae</taxon>
        <taxon>Rhynchosporeae</taxon>
        <taxon>Rhynchospora</taxon>
    </lineage>
</organism>
<dbReference type="Pfam" id="PF05078">
    <property type="entry name" value="DUF679"/>
    <property type="match status" value="1"/>
</dbReference>
<gene>
    <name evidence="8" type="ORF">LUZ62_060036</name>
</gene>
<keyword evidence="5 7" id="KW-0472">Membrane</keyword>